<dbReference type="EMBL" id="KB311039">
    <property type="protein sequence ID" value="ELT90174.1"/>
    <property type="molecule type" value="Genomic_DNA"/>
</dbReference>
<protein>
    <recommendedName>
        <fullName evidence="3">Arrestin C-terminal-like domain-containing protein</fullName>
    </recommendedName>
</protein>
<dbReference type="EnsemblMetazoa" id="CapteT201190">
    <property type="protein sequence ID" value="CapteP201190"/>
    <property type="gene ID" value="CapteG201190"/>
</dbReference>
<dbReference type="PANTHER" id="PTHR11188">
    <property type="entry name" value="ARRESTIN DOMAIN CONTAINING PROTEIN"/>
    <property type="match status" value="1"/>
</dbReference>
<reference evidence="5" key="3">
    <citation type="submission" date="2015-06" db="UniProtKB">
        <authorList>
            <consortium name="EnsemblMetazoa"/>
        </authorList>
    </citation>
    <scope>IDENTIFICATION</scope>
</reference>
<dbReference type="GO" id="GO:0015031">
    <property type="term" value="P:protein transport"/>
    <property type="evidence" value="ECO:0007669"/>
    <property type="project" value="TreeGrafter"/>
</dbReference>
<dbReference type="InterPro" id="IPR050357">
    <property type="entry name" value="Arrestin_domain-protein"/>
</dbReference>
<evidence type="ECO:0000259" key="3">
    <source>
        <dbReference type="SMART" id="SM01017"/>
    </source>
</evidence>
<name>R7T8Z7_CAPTE</name>
<accession>R7T8Z7</accession>
<reference evidence="4 6" key="2">
    <citation type="journal article" date="2013" name="Nature">
        <title>Insights into bilaterian evolution from three spiralian genomes.</title>
        <authorList>
            <person name="Simakov O."/>
            <person name="Marletaz F."/>
            <person name="Cho S.J."/>
            <person name="Edsinger-Gonzales E."/>
            <person name="Havlak P."/>
            <person name="Hellsten U."/>
            <person name="Kuo D.H."/>
            <person name="Larsson T."/>
            <person name="Lv J."/>
            <person name="Arendt D."/>
            <person name="Savage R."/>
            <person name="Osoegawa K."/>
            <person name="de Jong P."/>
            <person name="Grimwood J."/>
            <person name="Chapman J.A."/>
            <person name="Shapiro H."/>
            <person name="Aerts A."/>
            <person name="Otillar R.P."/>
            <person name="Terry A.Y."/>
            <person name="Boore J.L."/>
            <person name="Grigoriev I.V."/>
            <person name="Lindberg D.R."/>
            <person name="Seaver E.C."/>
            <person name="Weisblat D.A."/>
            <person name="Putnam N.H."/>
            <person name="Rokhsar D.S."/>
        </authorList>
    </citation>
    <scope>NUCLEOTIDE SEQUENCE</scope>
    <source>
        <strain evidence="4 6">I ESC-2004</strain>
    </source>
</reference>
<dbReference type="InterPro" id="IPR014756">
    <property type="entry name" value="Ig_E-set"/>
</dbReference>
<dbReference type="Pfam" id="PF00339">
    <property type="entry name" value="Arrestin_N"/>
    <property type="match status" value="1"/>
</dbReference>
<dbReference type="OrthoDB" id="6271666at2759"/>
<reference evidence="6" key="1">
    <citation type="submission" date="2012-12" db="EMBL/GenBank/DDBJ databases">
        <authorList>
            <person name="Hellsten U."/>
            <person name="Grimwood J."/>
            <person name="Chapman J.A."/>
            <person name="Shapiro H."/>
            <person name="Aerts A."/>
            <person name="Otillar R.P."/>
            <person name="Terry A.Y."/>
            <person name="Boore J.L."/>
            <person name="Simakov O."/>
            <person name="Marletaz F."/>
            <person name="Cho S.-J."/>
            <person name="Edsinger-Gonzales E."/>
            <person name="Havlak P."/>
            <person name="Kuo D.-H."/>
            <person name="Larsson T."/>
            <person name="Lv J."/>
            <person name="Arendt D."/>
            <person name="Savage R."/>
            <person name="Osoegawa K."/>
            <person name="de Jong P."/>
            <person name="Lindberg D.R."/>
            <person name="Seaver E.C."/>
            <person name="Weisblat D.A."/>
            <person name="Putnam N.H."/>
            <person name="Grigoriev I.V."/>
            <person name="Rokhsar D.S."/>
        </authorList>
    </citation>
    <scope>NUCLEOTIDE SEQUENCE</scope>
    <source>
        <strain evidence="6">I ESC-2004</strain>
    </source>
</reference>
<dbReference type="STRING" id="283909.R7T8Z7"/>
<dbReference type="InterPro" id="IPR011022">
    <property type="entry name" value="Arrestin_C-like"/>
</dbReference>
<feature type="domain" description="Arrestin C-terminal-like" evidence="3">
    <location>
        <begin position="182"/>
        <end position="311"/>
    </location>
</feature>
<organism evidence="4">
    <name type="scientific">Capitella teleta</name>
    <name type="common">Polychaete worm</name>
    <dbReference type="NCBI Taxonomy" id="283909"/>
    <lineage>
        <taxon>Eukaryota</taxon>
        <taxon>Metazoa</taxon>
        <taxon>Spiralia</taxon>
        <taxon>Lophotrochozoa</taxon>
        <taxon>Annelida</taxon>
        <taxon>Polychaeta</taxon>
        <taxon>Sedentaria</taxon>
        <taxon>Scolecida</taxon>
        <taxon>Capitellidae</taxon>
        <taxon>Capitella</taxon>
    </lineage>
</organism>
<dbReference type="EMBL" id="AMQN01014525">
    <property type="status" value="NOT_ANNOTATED_CDS"/>
    <property type="molecule type" value="Genomic_DNA"/>
</dbReference>
<dbReference type="Proteomes" id="UP000014760">
    <property type="component" value="Unassembled WGS sequence"/>
</dbReference>
<dbReference type="InterPro" id="IPR011021">
    <property type="entry name" value="Arrestin-like_N"/>
</dbReference>
<dbReference type="OMA" id="YEMKKPI"/>
<sequence length="477" mass="52802">MGQVDIFEIHFDNANGVYREGDRVSGDVKLSNSEDVAYKTLKLELRGVAVVQWNQSEVVAEQSQSVDLDDIRGDCNKEQYFLKRIILLERDESDAVLTAGDHSFAFECKLPPELPSSFEGRFGQIRYQAKACLERPNAKSKKNHVLTKKAFTVLNGLDLNFIPEAASKIDICKYKQLGNCCVSGSVTIDWAVERSGYVPGEQIWINGSVQNDSKLPVAFSRVAFYMVVDYKSKKRHRRERRKIASVDKGETLPDEVTMWNDSLPLPPLPPTGLSRCHLIDINYEIEFKALVEGGYSPVQVLKDVYIGTVPMCRKEMKSCIAGMFNQPYKASSEELRQSQVSLTQVIALSNAEQPSPSPTAPTLATLERGGCLIPSPAVGSDENKEEVKGQLRPPPFAPGHAVVSLDEPDGAVDASAPGVATMMRPWPESPLYPSFQSNELFGPVSLHEASDDQGSVHGESTYHPVYAYYPTLNRNQP</sequence>
<dbReference type="Pfam" id="PF02752">
    <property type="entry name" value="Arrestin_C"/>
    <property type="match status" value="1"/>
</dbReference>
<comment type="similarity">
    <text evidence="1">Belongs to the arrestin family.</text>
</comment>
<dbReference type="GO" id="GO:0005737">
    <property type="term" value="C:cytoplasm"/>
    <property type="evidence" value="ECO:0007669"/>
    <property type="project" value="TreeGrafter"/>
</dbReference>
<feature type="region of interest" description="Disordered" evidence="2">
    <location>
        <begin position="374"/>
        <end position="394"/>
    </location>
</feature>
<gene>
    <name evidence="4" type="ORF">CAPTEDRAFT_201190</name>
</gene>
<evidence type="ECO:0000313" key="4">
    <source>
        <dbReference type="EMBL" id="ELT90174.1"/>
    </source>
</evidence>
<keyword evidence="6" id="KW-1185">Reference proteome</keyword>
<dbReference type="SMART" id="SM01017">
    <property type="entry name" value="Arrestin_C"/>
    <property type="match status" value="1"/>
</dbReference>
<dbReference type="AlphaFoldDB" id="R7T8Z7"/>
<evidence type="ECO:0000313" key="6">
    <source>
        <dbReference type="Proteomes" id="UP000014760"/>
    </source>
</evidence>
<evidence type="ECO:0000256" key="2">
    <source>
        <dbReference type="SAM" id="MobiDB-lite"/>
    </source>
</evidence>
<dbReference type="HOGENOM" id="CLU_039221_0_1_1"/>
<proteinExistence type="inferred from homology"/>
<dbReference type="PANTHER" id="PTHR11188:SF176">
    <property type="entry name" value="ARRESTIN DOMAIN-CONTAINING PROTEIN 1"/>
    <property type="match status" value="1"/>
</dbReference>
<evidence type="ECO:0000256" key="1">
    <source>
        <dbReference type="ARBA" id="ARBA00005298"/>
    </source>
</evidence>
<dbReference type="Gene3D" id="2.60.40.640">
    <property type="match status" value="2"/>
</dbReference>
<evidence type="ECO:0000313" key="5">
    <source>
        <dbReference type="EnsemblMetazoa" id="CapteP201190"/>
    </source>
</evidence>
<dbReference type="SUPFAM" id="SSF81296">
    <property type="entry name" value="E set domains"/>
    <property type="match status" value="2"/>
</dbReference>
<dbReference type="InterPro" id="IPR014752">
    <property type="entry name" value="Arrestin-like_C"/>
</dbReference>